<keyword evidence="5 8" id="KW-1133">Transmembrane helix</keyword>
<dbReference type="InterPro" id="IPR011701">
    <property type="entry name" value="MFS"/>
</dbReference>
<dbReference type="EMBL" id="BNEA01000005">
    <property type="protein sequence ID" value="GHI52016.1"/>
    <property type="molecule type" value="Genomic_DNA"/>
</dbReference>
<evidence type="ECO:0000313" key="11">
    <source>
        <dbReference type="Proteomes" id="UP000646738"/>
    </source>
</evidence>
<keyword evidence="3" id="KW-1003">Cell membrane</keyword>
<dbReference type="SUPFAM" id="SSF103473">
    <property type="entry name" value="MFS general substrate transporter"/>
    <property type="match status" value="1"/>
</dbReference>
<keyword evidence="2" id="KW-0813">Transport</keyword>
<dbReference type="Proteomes" id="UP000646738">
    <property type="component" value="Unassembled WGS sequence"/>
</dbReference>
<feature type="transmembrane region" description="Helical" evidence="8">
    <location>
        <begin position="47"/>
        <end position="69"/>
    </location>
</feature>
<feature type="transmembrane region" description="Helical" evidence="8">
    <location>
        <begin position="76"/>
        <end position="96"/>
    </location>
</feature>
<evidence type="ECO:0000313" key="10">
    <source>
        <dbReference type="EMBL" id="GHI52016.1"/>
    </source>
</evidence>
<evidence type="ECO:0000256" key="2">
    <source>
        <dbReference type="ARBA" id="ARBA00022448"/>
    </source>
</evidence>
<dbReference type="PANTHER" id="PTHR42718:SF46">
    <property type="entry name" value="BLR6921 PROTEIN"/>
    <property type="match status" value="1"/>
</dbReference>
<keyword evidence="11" id="KW-1185">Reference proteome</keyword>
<evidence type="ECO:0000256" key="4">
    <source>
        <dbReference type="ARBA" id="ARBA00022692"/>
    </source>
</evidence>
<comment type="caution">
    <text evidence="10">The sequence shown here is derived from an EMBL/GenBank/DDBJ whole genome shotgun (WGS) entry which is preliminary data.</text>
</comment>
<evidence type="ECO:0000256" key="3">
    <source>
        <dbReference type="ARBA" id="ARBA00022475"/>
    </source>
</evidence>
<accession>A0ABQ3R837</accession>
<dbReference type="PANTHER" id="PTHR42718">
    <property type="entry name" value="MAJOR FACILITATOR SUPERFAMILY MULTIDRUG TRANSPORTER MFSC"/>
    <property type="match status" value="1"/>
</dbReference>
<dbReference type="InterPro" id="IPR020846">
    <property type="entry name" value="MFS_dom"/>
</dbReference>
<feature type="transmembrane region" description="Helical" evidence="8">
    <location>
        <begin position="140"/>
        <end position="169"/>
    </location>
</feature>
<protein>
    <recommendedName>
        <fullName evidence="9">Major facilitator superfamily (MFS) profile domain-containing protein</fullName>
    </recommendedName>
</protein>
<dbReference type="RefSeq" id="WP_203854943.1">
    <property type="nucleotide sequence ID" value="NZ_BNEA01000005.1"/>
</dbReference>
<reference evidence="11" key="1">
    <citation type="submission" date="2023-07" db="EMBL/GenBank/DDBJ databases">
        <title>Whole genome shotgun sequence of Streptomyces achromogenes subsp. rubradiris NBRC 14000.</title>
        <authorList>
            <person name="Komaki H."/>
            <person name="Tamura T."/>
        </authorList>
    </citation>
    <scope>NUCLEOTIDE SEQUENCE [LARGE SCALE GENOMIC DNA]</scope>
    <source>
        <strain evidence="11">NBRC 14000</strain>
    </source>
</reference>
<dbReference type="Gene3D" id="1.20.1250.20">
    <property type="entry name" value="MFS general substrate transporter like domains"/>
    <property type="match status" value="1"/>
</dbReference>
<sequence length="220" mass="22343">MGSGALAAAWLLAARVVQGAGAAMAGPNALALLHTVFTEPKARVRALALYSGMASVGFAVGLILGGVLAQWLGWRAVLFINVPLGVPAIVLAGRYLPVTPRREARLDLPGALTATGGVAALVFGFIRSATHGWGDVASGLALLAGAALIVVFLLPGAAGGAAAAAAGAVRRPQPRGRVHQCVRRLHGEHVDVLLPVPVSAGRARHGSAVDRFGVSFRRPS</sequence>
<dbReference type="PROSITE" id="PS50850">
    <property type="entry name" value="MFS"/>
    <property type="match status" value="1"/>
</dbReference>
<evidence type="ECO:0000259" key="9">
    <source>
        <dbReference type="PROSITE" id="PS50850"/>
    </source>
</evidence>
<keyword evidence="7" id="KW-0046">Antibiotic resistance</keyword>
<evidence type="ECO:0000256" key="7">
    <source>
        <dbReference type="ARBA" id="ARBA00023251"/>
    </source>
</evidence>
<proteinExistence type="predicted"/>
<comment type="subcellular location">
    <subcellularLocation>
        <location evidence="1">Cell membrane</location>
        <topology evidence="1">Multi-pass membrane protein</topology>
    </subcellularLocation>
</comment>
<evidence type="ECO:0000256" key="5">
    <source>
        <dbReference type="ARBA" id="ARBA00022989"/>
    </source>
</evidence>
<evidence type="ECO:0000256" key="6">
    <source>
        <dbReference type="ARBA" id="ARBA00023136"/>
    </source>
</evidence>
<name>A0ABQ3R837_STRRR</name>
<feature type="domain" description="Major facilitator superfamily (MFS) profile" evidence="9">
    <location>
        <begin position="1"/>
        <end position="220"/>
    </location>
</feature>
<feature type="transmembrane region" description="Helical" evidence="8">
    <location>
        <begin position="108"/>
        <end position="128"/>
    </location>
</feature>
<organism evidence="10 11">
    <name type="scientific">Streptomyces rubradiris</name>
    <name type="common">Streptomyces achromogenes subsp. rubradiris</name>
    <dbReference type="NCBI Taxonomy" id="285531"/>
    <lineage>
        <taxon>Bacteria</taxon>
        <taxon>Bacillati</taxon>
        <taxon>Actinomycetota</taxon>
        <taxon>Actinomycetes</taxon>
        <taxon>Kitasatosporales</taxon>
        <taxon>Streptomycetaceae</taxon>
        <taxon>Streptomyces</taxon>
    </lineage>
</organism>
<dbReference type="Pfam" id="PF07690">
    <property type="entry name" value="MFS_1"/>
    <property type="match status" value="1"/>
</dbReference>
<dbReference type="InterPro" id="IPR036259">
    <property type="entry name" value="MFS_trans_sf"/>
</dbReference>
<evidence type="ECO:0000256" key="1">
    <source>
        <dbReference type="ARBA" id="ARBA00004651"/>
    </source>
</evidence>
<keyword evidence="4 8" id="KW-0812">Transmembrane</keyword>
<evidence type="ECO:0000256" key="8">
    <source>
        <dbReference type="SAM" id="Phobius"/>
    </source>
</evidence>
<keyword evidence="6 8" id="KW-0472">Membrane</keyword>
<gene>
    <name evidence="10" type="ORF">Srubr_18620</name>
</gene>